<protein>
    <submittedName>
        <fullName evidence="1">Uncharacterized protein</fullName>
    </submittedName>
</protein>
<sequence>MDKYNFLEILDSFNFHTIRNFGYKRDRINADDTIGQILDDLKMTNLKPFSKYMDYLKDTAKEDYYLKYLLQEFKGILNLMQVLVGKPSGSKPKPMGGSRRFQLQYSGLMG</sequence>
<dbReference type="OrthoDB" id="1422734at2"/>
<proteinExistence type="predicted"/>
<name>A0A1X7IPZ2_9FLAO</name>
<gene>
    <name evidence="1" type="ORF">SAMN03080602_00947</name>
</gene>
<dbReference type="RefSeq" id="WP_085496722.1">
    <property type="nucleotide sequence ID" value="NZ_FXAO01000002.1"/>
</dbReference>
<dbReference type="EMBL" id="FXAO01000002">
    <property type="protein sequence ID" value="SMG17131.1"/>
    <property type="molecule type" value="Genomic_DNA"/>
</dbReference>
<reference evidence="2" key="1">
    <citation type="submission" date="2017-04" db="EMBL/GenBank/DDBJ databases">
        <authorList>
            <person name="Varghese N."/>
            <person name="Submissions S."/>
        </authorList>
    </citation>
    <scope>NUCLEOTIDE SEQUENCE [LARGE SCALE GENOMIC DNA]</scope>
    <source>
        <strain evidence="2">DSM 19835</strain>
    </source>
</reference>
<accession>A0A1X7IPZ2</accession>
<evidence type="ECO:0000313" key="1">
    <source>
        <dbReference type="EMBL" id="SMG17131.1"/>
    </source>
</evidence>
<dbReference type="Proteomes" id="UP000193420">
    <property type="component" value="Unassembled WGS sequence"/>
</dbReference>
<dbReference type="AlphaFoldDB" id="A0A1X7IPZ2"/>
<evidence type="ECO:0000313" key="2">
    <source>
        <dbReference type="Proteomes" id="UP000193420"/>
    </source>
</evidence>
<keyword evidence="2" id="KW-1185">Reference proteome</keyword>
<organism evidence="1 2">
    <name type="scientific">Arenibacter troitsensis</name>
    <dbReference type="NCBI Taxonomy" id="188872"/>
    <lineage>
        <taxon>Bacteria</taxon>
        <taxon>Pseudomonadati</taxon>
        <taxon>Bacteroidota</taxon>
        <taxon>Flavobacteriia</taxon>
        <taxon>Flavobacteriales</taxon>
        <taxon>Flavobacteriaceae</taxon>
        <taxon>Arenibacter</taxon>
    </lineage>
</organism>